<keyword evidence="3" id="KW-1185">Reference proteome</keyword>
<reference evidence="2 3" key="2">
    <citation type="journal article" date="2013" name="PLoS Genet.">
        <title>Comparative genome structure, secondary metabolite, and effector coding capacity across Cochliobolus pathogens.</title>
        <authorList>
            <person name="Condon B.J."/>
            <person name="Leng Y."/>
            <person name="Wu D."/>
            <person name="Bushley K.E."/>
            <person name="Ohm R.A."/>
            <person name="Otillar R."/>
            <person name="Martin J."/>
            <person name="Schackwitz W."/>
            <person name="Grimwood J."/>
            <person name="MohdZainudin N."/>
            <person name="Xue C."/>
            <person name="Wang R."/>
            <person name="Manning V.A."/>
            <person name="Dhillon B."/>
            <person name="Tu Z.J."/>
            <person name="Steffenson B.J."/>
            <person name="Salamov A."/>
            <person name="Sun H."/>
            <person name="Lowry S."/>
            <person name="LaButti K."/>
            <person name="Han J."/>
            <person name="Copeland A."/>
            <person name="Lindquist E."/>
            <person name="Barry K."/>
            <person name="Schmutz J."/>
            <person name="Baker S.E."/>
            <person name="Ciuffetti L.M."/>
            <person name="Grigoriev I.V."/>
            <person name="Zhong S."/>
            <person name="Turgeon B.G."/>
        </authorList>
    </citation>
    <scope>NUCLEOTIDE SEQUENCE [LARGE SCALE GENOMIC DNA]</scope>
    <source>
        <strain evidence="3">28A</strain>
    </source>
</reference>
<dbReference type="EMBL" id="KB908515">
    <property type="protein sequence ID" value="EOA89477.1"/>
    <property type="molecule type" value="Genomic_DNA"/>
</dbReference>
<dbReference type="HOGENOM" id="CLU_2869049_0_0_1"/>
<feature type="signal peptide" evidence="1">
    <location>
        <begin position="1"/>
        <end position="19"/>
    </location>
</feature>
<dbReference type="Proteomes" id="UP000016935">
    <property type="component" value="Unassembled WGS sequence"/>
</dbReference>
<dbReference type="GeneID" id="19403046"/>
<feature type="chain" id="PRO_5004354303" evidence="1">
    <location>
        <begin position="20"/>
        <end position="64"/>
    </location>
</feature>
<sequence>MFFSKALLAVLLAVGAANAAVIRNDVLISDFEKRSCQPCGFTSCLGECQDYGANGMGCAAGEGC</sequence>
<keyword evidence="1" id="KW-0732">Signal</keyword>
<organism evidence="2 3">
    <name type="scientific">Exserohilum turcicum (strain 28A)</name>
    <name type="common">Northern leaf blight fungus</name>
    <name type="synonym">Setosphaeria turcica</name>
    <dbReference type="NCBI Taxonomy" id="671987"/>
    <lineage>
        <taxon>Eukaryota</taxon>
        <taxon>Fungi</taxon>
        <taxon>Dikarya</taxon>
        <taxon>Ascomycota</taxon>
        <taxon>Pezizomycotina</taxon>
        <taxon>Dothideomycetes</taxon>
        <taxon>Pleosporomycetidae</taxon>
        <taxon>Pleosporales</taxon>
        <taxon>Pleosporineae</taxon>
        <taxon>Pleosporaceae</taxon>
        <taxon>Exserohilum</taxon>
    </lineage>
</organism>
<evidence type="ECO:0000313" key="3">
    <source>
        <dbReference type="Proteomes" id="UP000016935"/>
    </source>
</evidence>
<protein>
    <submittedName>
        <fullName evidence="2">Uncharacterized protein</fullName>
    </submittedName>
</protein>
<accession>R0KNI5</accession>
<dbReference type="RefSeq" id="XP_008022894.1">
    <property type="nucleotide sequence ID" value="XM_008024703.1"/>
</dbReference>
<proteinExistence type="predicted"/>
<evidence type="ECO:0000313" key="2">
    <source>
        <dbReference type="EMBL" id="EOA89477.1"/>
    </source>
</evidence>
<gene>
    <name evidence="2" type="ORF">SETTUDRAFT_26703</name>
</gene>
<evidence type="ECO:0000256" key="1">
    <source>
        <dbReference type="SAM" id="SignalP"/>
    </source>
</evidence>
<reference evidence="2 3" key="1">
    <citation type="journal article" date="2012" name="PLoS Pathog.">
        <title>Diverse lifestyles and strategies of plant pathogenesis encoded in the genomes of eighteen Dothideomycetes fungi.</title>
        <authorList>
            <person name="Ohm R.A."/>
            <person name="Feau N."/>
            <person name="Henrissat B."/>
            <person name="Schoch C.L."/>
            <person name="Horwitz B.A."/>
            <person name="Barry K.W."/>
            <person name="Condon B.J."/>
            <person name="Copeland A.C."/>
            <person name="Dhillon B."/>
            <person name="Glaser F."/>
            <person name="Hesse C.N."/>
            <person name="Kosti I."/>
            <person name="LaButti K."/>
            <person name="Lindquist E.A."/>
            <person name="Lucas S."/>
            <person name="Salamov A.A."/>
            <person name="Bradshaw R.E."/>
            <person name="Ciuffetti L."/>
            <person name="Hamelin R.C."/>
            <person name="Kema G.H.J."/>
            <person name="Lawrence C."/>
            <person name="Scott J.A."/>
            <person name="Spatafora J.W."/>
            <person name="Turgeon B.G."/>
            <person name="de Wit P.J.G.M."/>
            <person name="Zhong S."/>
            <person name="Goodwin S.B."/>
            <person name="Grigoriev I.V."/>
        </authorList>
    </citation>
    <scope>NUCLEOTIDE SEQUENCE [LARGE SCALE GENOMIC DNA]</scope>
    <source>
        <strain evidence="3">28A</strain>
    </source>
</reference>
<dbReference type="AlphaFoldDB" id="R0KNI5"/>
<name>R0KNI5_EXST2</name>